<protein>
    <submittedName>
        <fullName evidence="1">Uncharacterized protein</fullName>
    </submittedName>
</protein>
<sequence>MGSLDVIPFWHVNVPERERTPECPEFLRGLNPKDLRGISTPDSDYEILPWKVVANIVTTNSLERFQRIPSQLRRYKHFTYQTAQKHGTIANFVLNERLGWKEPIVPRGKPFQYDDDYKVLYNDWPYGLDSRIIHLVVWTKFELVANNKTGDLTDTARAEIEEYVSKTFRARMPDGHVMWFKNWAALKSIHAVEHFHVMLFNPDPDFIREVTNGDIPQCNKMAE</sequence>
<proteinExistence type="predicted"/>
<evidence type="ECO:0000313" key="2">
    <source>
        <dbReference type="Proteomes" id="UP001143910"/>
    </source>
</evidence>
<gene>
    <name evidence="1" type="ORF">NQ176_g6209</name>
</gene>
<reference evidence="1" key="1">
    <citation type="submission" date="2022-08" db="EMBL/GenBank/DDBJ databases">
        <title>Genome Sequence of Lecanicillium fungicola.</title>
        <authorList>
            <person name="Buettner E."/>
        </authorList>
    </citation>
    <scope>NUCLEOTIDE SEQUENCE</scope>
    <source>
        <strain evidence="1">Babe33</strain>
    </source>
</reference>
<accession>A0ACC1N4D3</accession>
<name>A0ACC1N4D3_9HYPO</name>
<dbReference type="Proteomes" id="UP001143910">
    <property type="component" value="Unassembled WGS sequence"/>
</dbReference>
<organism evidence="1 2">
    <name type="scientific">Zarea fungicola</name>
    <dbReference type="NCBI Taxonomy" id="93591"/>
    <lineage>
        <taxon>Eukaryota</taxon>
        <taxon>Fungi</taxon>
        <taxon>Dikarya</taxon>
        <taxon>Ascomycota</taxon>
        <taxon>Pezizomycotina</taxon>
        <taxon>Sordariomycetes</taxon>
        <taxon>Hypocreomycetidae</taxon>
        <taxon>Hypocreales</taxon>
        <taxon>Cordycipitaceae</taxon>
        <taxon>Zarea</taxon>
    </lineage>
</organism>
<dbReference type="EMBL" id="JANJQO010000868">
    <property type="protein sequence ID" value="KAJ2974145.1"/>
    <property type="molecule type" value="Genomic_DNA"/>
</dbReference>
<comment type="caution">
    <text evidence="1">The sequence shown here is derived from an EMBL/GenBank/DDBJ whole genome shotgun (WGS) entry which is preliminary data.</text>
</comment>
<evidence type="ECO:0000313" key="1">
    <source>
        <dbReference type="EMBL" id="KAJ2974145.1"/>
    </source>
</evidence>
<keyword evidence="2" id="KW-1185">Reference proteome</keyword>